<protein>
    <submittedName>
        <fullName evidence="1">Uncharacterized protein</fullName>
    </submittedName>
</protein>
<reference evidence="1 2" key="1">
    <citation type="submission" date="2016-12" db="EMBL/GenBank/DDBJ databases">
        <title>Domibacillus antri genome sequencing.</title>
        <authorList>
            <person name="Verma A."/>
            <person name="Krishnamurthi S."/>
        </authorList>
    </citation>
    <scope>NUCLEOTIDE SEQUENCE [LARGE SCALE GENOMIC DNA]</scope>
    <source>
        <strain evidence="1 2">XD80</strain>
    </source>
</reference>
<dbReference type="RefSeq" id="WP_075399512.1">
    <property type="nucleotide sequence ID" value="NZ_MSDU01000048.1"/>
</dbReference>
<sequence>MDEVKKCDHREAIKMLFKGAYVFTRTENHIYQYRKGCRKCNKAMKDGNFCSQCGSKLTEKMNVRVGTEVTNFRLRYFGDELYMETMGPKERFFGERKKCTFTLEFFMKQKHWSWIW</sequence>
<dbReference type="AlphaFoldDB" id="A0A1Q8Q246"/>
<evidence type="ECO:0000313" key="2">
    <source>
        <dbReference type="Proteomes" id="UP000185568"/>
    </source>
</evidence>
<evidence type="ECO:0000313" key="1">
    <source>
        <dbReference type="EMBL" id="OLN21416.1"/>
    </source>
</evidence>
<organism evidence="1 2">
    <name type="scientific">Domibacillus antri</name>
    <dbReference type="NCBI Taxonomy" id="1714264"/>
    <lineage>
        <taxon>Bacteria</taxon>
        <taxon>Bacillati</taxon>
        <taxon>Bacillota</taxon>
        <taxon>Bacilli</taxon>
        <taxon>Bacillales</taxon>
        <taxon>Bacillaceae</taxon>
        <taxon>Domibacillus</taxon>
    </lineage>
</organism>
<proteinExistence type="predicted"/>
<dbReference type="Proteomes" id="UP000185568">
    <property type="component" value="Unassembled WGS sequence"/>
</dbReference>
<dbReference type="OrthoDB" id="1696316at2"/>
<accession>A0A1Q8Q246</accession>
<gene>
    <name evidence="1" type="ORF">BTO30_14965</name>
</gene>
<dbReference type="STRING" id="1714264.BTO30_14965"/>
<name>A0A1Q8Q246_9BACI</name>
<dbReference type="EMBL" id="MSDU01000048">
    <property type="protein sequence ID" value="OLN21416.1"/>
    <property type="molecule type" value="Genomic_DNA"/>
</dbReference>
<comment type="caution">
    <text evidence="1">The sequence shown here is derived from an EMBL/GenBank/DDBJ whole genome shotgun (WGS) entry which is preliminary data.</text>
</comment>
<keyword evidence="2" id="KW-1185">Reference proteome</keyword>